<keyword evidence="2" id="KW-0472">Membrane</keyword>
<gene>
    <name evidence="3" type="ORF">CCHL11_04241</name>
</gene>
<feature type="compositionally biased region" description="Basic and acidic residues" evidence="1">
    <location>
        <begin position="468"/>
        <end position="484"/>
    </location>
</feature>
<feature type="compositionally biased region" description="Basic and acidic residues" evidence="1">
    <location>
        <begin position="353"/>
        <end position="363"/>
    </location>
</feature>
<evidence type="ECO:0000313" key="3">
    <source>
        <dbReference type="EMBL" id="OLN85252.1"/>
    </source>
</evidence>
<evidence type="ECO:0000313" key="4">
    <source>
        <dbReference type="Proteomes" id="UP000186583"/>
    </source>
</evidence>
<feature type="transmembrane region" description="Helical" evidence="2">
    <location>
        <begin position="102"/>
        <end position="124"/>
    </location>
</feature>
<feature type="transmembrane region" description="Helical" evidence="2">
    <location>
        <begin position="36"/>
        <end position="56"/>
    </location>
</feature>
<feature type="compositionally biased region" description="Basic and acidic residues" evidence="1">
    <location>
        <begin position="255"/>
        <end position="269"/>
    </location>
</feature>
<dbReference type="AlphaFoldDB" id="A0A1Q8RLQ8"/>
<dbReference type="Proteomes" id="UP000186583">
    <property type="component" value="Unassembled WGS sequence"/>
</dbReference>
<reference evidence="3 4" key="1">
    <citation type="submission" date="2016-11" db="EMBL/GenBank/DDBJ databases">
        <title>Draft Genome Assembly of Colletotrichum chlorophyti a pathogen of herbaceous plants.</title>
        <authorList>
            <person name="Gan P."/>
            <person name="Narusaka M."/>
            <person name="Tsushima A."/>
            <person name="Narusaka Y."/>
            <person name="Takano Y."/>
            <person name="Shirasu K."/>
        </authorList>
    </citation>
    <scope>NUCLEOTIDE SEQUENCE [LARGE SCALE GENOMIC DNA]</scope>
    <source>
        <strain evidence="3 4">NTL11</strain>
    </source>
</reference>
<feature type="region of interest" description="Disordered" evidence="1">
    <location>
        <begin position="255"/>
        <end position="288"/>
    </location>
</feature>
<dbReference type="OrthoDB" id="5399848at2759"/>
<feature type="compositionally biased region" description="Polar residues" evidence="1">
    <location>
        <begin position="520"/>
        <end position="534"/>
    </location>
</feature>
<feature type="region of interest" description="Disordered" evidence="1">
    <location>
        <begin position="316"/>
        <end position="534"/>
    </location>
</feature>
<sequence>MPGLCGMRPEGLTVHSRFGPLPSTCFFDVIIIPLPAWIRIAITFALFHFLVPHIIVDKLKRYSVKKEWQRHAQLSVYYFCILVVVLMQILEIARLVSIRYALGLLPFVFVGCGLCAAMQATRGAKGKIRNWQPANVIFWAMSIAVNIIKILSIQRASMRFPEFRRAGTNYPTTHEIQDVAVIVGFYFLLLINEIALMFQKTWEETIDSENMKRLRLTRSISDQARYDLTRAIEEGYYPSGVTYLTLRLEGESASEKAGSREDVLRKTASKDASIAGSTSSEKTAGKRIAEDDTIEPVPIIPPSFRRNSERWSSAMTLKDSAGDEVTNEKVGGKDTKKRGSERWSSAMTLKEPAPIRDPHDKRISSFTTKASPTVENIDEGEPLGPSSTSSSRYEDEQAATKAMLMESPFPLKELPERRSFLLKPSRPNTERWSNAMTLRGEPSSSQEQSSTEHTPNVPAAPATAPSTPERKASSGERNLMRRYSDASTRSIRRFSARSDLREAAATAAAYIDGDEPLASPTETHPLQPNQQHSP</sequence>
<feature type="transmembrane region" description="Helical" evidence="2">
    <location>
        <begin position="76"/>
        <end position="96"/>
    </location>
</feature>
<name>A0A1Q8RLQ8_9PEZI</name>
<feature type="transmembrane region" description="Helical" evidence="2">
    <location>
        <begin position="136"/>
        <end position="156"/>
    </location>
</feature>
<feature type="compositionally biased region" description="Polar residues" evidence="1">
    <location>
        <begin position="426"/>
        <end position="436"/>
    </location>
</feature>
<evidence type="ECO:0000256" key="1">
    <source>
        <dbReference type="SAM" id="MobiDB-lite"/>
    </source>
</evidence>
<organism evidence="3 4">
    <name type="scientific">Colletotrichum chlorophyti</name>
    <dbReference type="NCBI Taxonomy" id="708187"/>
    <lineage>
        <taxon>Eukaryota</taxon>
        <taxon>Fungi</taxon>
        <taxon>Dikarya</taxon>
        <taxon>Ascomycota</taxon>
        <taxon>Pezizomycotina</taxon>
        <taxon>Sordariomycetes</taxon>
        <taxon>Hypocreomycetidae</taxon>
        <taxon>Glomerellales</taxon>
        <taxon>Glomerellaceae</taxon>
        <taxon>Colletotrichum</taxon>
    </lineage>
</organism>
<dbReference type="EMBL" id="MPGH01000181">
    <property type="protein sequence ID" value="OLN85252.1"/>
    <property type="molecule type" value="Genomic_DNA"/>
</dbReference>
<keyword evidence="4" id="KW-1185">Reference proteome</keyword>
<evidence type="ECO:0000256" key="2">
    <source>
        <dbReference type="SAM" id="Phobius"/>
    </source>
</evidence>
<keyword evidence="2" id="KW-0812">Transmembrane</keyword>
<feature type="compositionally biased region" description="Polar residues" evidence="1">
    <location>
        <begin position="364"/>
        <end position="374"/>
    </location>
</feature>
<accession>A0A1Q8RLQ8</accession>
<feature type="compositionally biased region" description="Low complexity" evidence="1">
    <location>
        <begin position="442"/>
        <end position="467"/>
    </location>
</feature>
<keyword evidence="2" id="KW-1133">Transmembrane helix</keyword>
<proteinExistence type="predicted"/>
<protein>
    <submittedName>
        <fullName evidence="3">Uncharacterized protein</fullName>
    </submittedName>
</protein>
<comment type="caution">
    <text evidence="3">The sequence shown here is derived from an EMBL/GenBank/DDBJ whole genome shotgun (WGS) entry which is preliminary data.</text>
</comment>
<feature type="compositionally biased region" description="Basic and acidic residues" evidence="1">
    <location>
        <begin position="326"/>
        <end position="341"/>
    </location>
</feature>